<dbReference type="InterPro" id="IPR000182">
    <property type="entry name" value="GNAT_dom"/>
</dbReference>
<dbReference type="Gene3D" id="3.40.630.30">
    <property type="match status" value="1"/>
</dbReference>
<name>A0A9X2EFM5_9SPHN</name>
<feature type="domain" description="N-acetyltransferase" evidence="1">
    <location>
        <begin position="27"/>
        <end position="181"/>
    </location>
</feature>
<dbReference type="SUPFAM" id="SSF55729">
    <property type="entry name" value="Acyl-CoA N-acyltransferases (Nat)"/>
    <property type="match status" value="1"/>
</dbReference>
<dbReference type="PANTHER" id="PTHR43792">
    <property type="entry name" value="GNAT FAMILY, PUTATIVE (AFU_ORTHOLOGUE AFUA_3G00765)-RELATED-RELATED"/>
    <property type="match status" value="1"/>
</dbReference>
<proteinExistence type="predicted"/>
<organism evidence="2 3">
    <name type="scientific">Sphingomicrobium sediminis</name>
    <dbReference type="NCBI Taxonomy" id="2950949"/>
    <lineage>
        <taxon>Bacteria</taxon>
        <taxon>Pseudomonadati</taxon>
        <taxon>Pseudomonadota</taxon>
        <taxon>Alphaproteobacteria</taxon>
        <taxon>Sphingomonadales</taxon>
        <taxon>Sphingomonadaceae</taxon>
        <taxon>Sphingomicrobium</taxon>
    </lineage>
</organism>
<evidence type="ECO:0000313" key="3">
    <source>
        <dbReference type="Proteomes" id="UP001155128"/>
    </source>
</evidence>
<evidence type="ECO:0000313" key="2">
    <source>
        <dbReference type="EMBL" id="MCM8557100.1"/>
    </source>
</evidence>
<gene>
    <name evidence="2" type="ORF">NDO55_04615</name>
</gene>
<dbReference type="EMBL" id="JAMSHT010000001">
    <property type="protein sequence ID" value="MCM8557100.1"/>
    <property type="molecule type" value="Genomic_DNA"/>
</dbReference>
<comment type="caution">
    <text evidence="2">The sequence shown here is derived from an EMBL/GenBank/DDBJ whole genome shotgun (WGS) entry which is preliminary data.</text>
</comment>
<dbReference type="Proteomes" id="UP001155128">
    <property type="component" value="Unassembled WGS sequence"/>
</dbReference>
<evidence type="ECO:0000259" key="1">
    <source>
        <dbReference type="PROSITE" id="PS51186"/>
    </source>
</evidence>
<sequence length="181" mass="20507">MFLEALGKAVSSGLTGERANELKTERLTLRRARPDDAEALHVLFTDEETMECWSTPVHQNMDQTEDWLASMIDAPEDHSDDFIVEKDGELIGKCGLWRVPEIGFMIRRDHWGQGLATEALDAFISYISGRGLPYMFADVDPANPGSLRALEKVGFSRSGYKEKAMQHGERWVDSVYLRRDL</sequence>
<dbReference type="InterPro" id="IPR016181">
    <property type="entry name" value="Acyl_CoA_acyltransferase"/>
</dbReference>
<dbReference type="GO" id="GO:0016747">
    <property type="term" value="F:acyltransferase activity, transferring groups other than amino-acyl groups"/>
    <property type="evidence" value="ECO:0007669"/>
    <property type="project" value="InterPro"/>
</dbReference>
<accession>A0A9X2EFM5</accession>
<dbReference type="PROSITE" id="PS51186">
    <property type="entry name" value="GNAT"/>
    <property type="match status" value="1"/>
</dbReference>
<protein>
    <submittedName>
        <fullName evidence="2">GNAT family N-acetyltransferase</fullName>
    </submittedName>
</protein>
<dbReference type="Pfam" id="PF13302">
    <property type="entry name" value="Acetyltransf_3"/>
    <property type="match status" value="1"/>
</dbReference>
<reference evidence="2" key="1">
    <citation type="submission" date="2022-06" db="EMBL/GenBank/DDBJ databases">
        <title>Sphingomicrobium sedimins sp. nov., a marine bacterium isolated from tidal flat.</title>
        <authorList>
            <person name="Kim C.-H."/>
            <person name="Yoo Y."/>
            <person name="Kim J.-J."/>
        </authorList>
    </citation>
    <scope>NUCLEOTIDE SEQUENCE</scope>
    <source>
        <strain evidence="2">GRR-S6-50</strain>
    </source>
</reference>
<dbReference type="CDD" id="cd04301">
    <property type="entry name" value="NAT_SF"/>
    <property type="match status" value="1"/>
</dbReference>
<dbReference type="AlphaFoldDB" id="A0A9X2EFM5"/>
<keyword evidence="3" id="KW-1185">Reference proteome</keyword>
<dbReference type="InterPro" id="IPR051531">
    <property type="entry name" value="N-acetyltransferase"/>
</dbReference>